<gene>
    <name evidence="1" type="ORF">ACFOY2_05030</name>
</gene>
<evidence type="ECO:0000313" key="1">
    <source>
        <dbReference type="EMBL" id="MFC4006573.1"/>
    </source>
</evidence>
<protein>
    <recommendedName>
        <fullName evidence="3">CdiI immunity protein domain-containing protein</fullName>
    </recommendedName>
</protein>
<organism evidence="1 2">
    <name type="scientific">Nonomuraea purpurea</name>
    <dbReference type="NCBI Taxonomy" id="1849276"/>
    <lineage>
        <taxon>Bacteria</taxon>
        <taxon>Bacillati</taxon>
        <taxon>Actinomycetota</taxon>
        <taxon>Actinomycetes</taxon>
        <taxon>Streptosporangiales</taxon>
        <taxon>Streptosporangiaceae</taxon>
        <taxon>Nonomuraea</taxon>
    </lineage>
</organism>
<comment type="caution">
    <text evidence="1">The sequence shown here is derived from an EMBL/GenBank/DDBJ whole genome shotgun (WGS) entry which is preliminary data.</text>
</comment>
<dbReference type="Proteomes" id="UP001595851">
    <property type="component" value="Unassembled WGS sequence"/>
</dbReference>
<evidence type="ECO:0000313" key="2">
    <source>
        <dbReference type="Proteomes" id="UP001595851"/>
    </source>
</evidence>
<name>A0ABV8FY06_9ACTN</name>
<reference evidence="2" key="1">
    <citation type="journal article" date="2019" name="Int. J. Syst. Evol. Microbiol.">
        <title>The Global Catalogue of Microorganisms (GCM) 10K type strain sequencing project: providing services to taxonomists for standard genome sequencing and annotation.</title>
        <authorList>
            <consortium name="The Broad Institute Genomics Platform"/>
            <consortium name="The Broad Institute Genome Sequencing Center for Infectious Disease"/>
            <person name="Wu L."/>
            <person name="Ma J."/>
        </authorList>
    </citation>
    <scope>NUCLEOTIDE SEQUENCE [LARGE SCALE GENOMIC DNA]</scope>
    <source>
        <strain evidence="2">TBRC 1276</strain>
    </source>
</reference>
<accession>A0ABV8FY06</accession>
<proteinExistence type="predicted"/>
<sequence>MSHAAIEKAIREFPFWDYGMDNVDPESEYAEWVPALALAISDALAADQSGEASR</sequence>
<dbReference type="EMBL" id="JBHSBI010000002">
    <property type="protein sequence ID" value="MFC4006573.1"/>
    <property type="molecule type" value="Genomic_DNA"/>
</dbReference>
<evidence type="ECO:0008006" key="3">
    <source>
        <dbReference type="Google" id="ProtNLM"/>
    </source>
</evidence>
<keyword evidence="2" id="KW-1185">Reference proteome</keyword>
<dbReference type="RefSeq" id="WP_379526713.1">
    <property type="nucleotide sequence ID" value="NZ_JBHSBI010000002.1"/>
</dbReference>